<organism evidence="1 2">
    <name type="scientific">Salmonella enterica subsp. arizonae</name>
    <dbReference type="NCBI Taxonomy" id="59203"/>
    <lineage>
        <taxon>Bacteria</taxon>
        <taxon>Pseudomonadati</taxon>
        <taxon>Pseudomonadota</taxon>
        <taxon>Gammaproteobacteria</taxon>
        <taxon>Enterobacterales</taxon>
        <taxon>Enterobacteriaceae</taxon>
        <taxon>Salmonella</taxon>
    </lineage>
</organism>
<evidence type="ECO:0000313" key="2">
    <source>
        <dbReference type="Proteomes" id="UP000248731"/>
    </source>
</evidence>
<dbReference type="InterPro" id="IPR011050">
    <property type="entry name" value="Pectin_lyase_fold/virulence"/>
</dbReference>
<dbReference type="SUPFAM" id="SSF51126">
    <property type="entry name" value="Pectin lyase-like"/>
    <property type="match status" value="1"/>
</dbReference>
<keyword evidence="2" id="KW-1185">Reference proteome</keyword>
<gene>
    <name evidence="1" type="ORF">NCTC7307_02116</name>
</gene>
<protein>
    <submittedName>
        <fullName evidence="1">Colanic acid biosynthesis protein wcaM</fullName>
    </submittedName>
</protein>
<name>A0A2X4T637_SALER</name>
<dbReference type="EMBL" id="LS483466">
    <property type="protein sequence ID" value="SQI22977.1"/>
    <property type="molecule type" value="Genomic_DNA"/>
</dbReference>
<reference evidence="1 2" key="1">
    <citation type="submission" date="2018-06" db="EMBL/GenBank/DDBJ databases">
        <authorList>
            <consortium name="Pathogen Informatics"/>
            <person name="Doyle S."/>
        </authorList>
    </citation>
    <scope>NUCLEOTIDE SEQUENCE [LARGE SCALE GENOMIC DNA]</scope>
    <source>
        <strain evidence="1 2">NCTC7307</strain>
    </source>
</reference>
<proteinExistence type="predicted"/>
<dbReference type="AlphaFoldDB" id="A0A2X4T637"/>
<dbReference type="Proteomes" id="UP000248731">
    <property type="component" value="Chromosome 1"/>
</dbReference>
<sequence>MVGEQGGSLHNVTLDVRGSDCVIKGVTMSGFGPVAQIFIGGKEPQVMRNLLIDNITVTHANYAILRQGFHNQMDGARIMHSRFSDLQGDAIEWNVAINDPQHPDFRSPH</sequence>
<evidence type="ECO:0000313" key="1">
    <source>
        <dbReference type="EMBL" id="SQI22977.1"/>
    </source>
</evidence>
<accession>A0A2X4T637</accession>